<keyword evidence="2" id="KW-1185">Reference proteome</keyword>
<dbReference type="Proteomes" id="UP001501637">
    <property type="component" value="Unassembled WGS sequence"/>
</dbReference>
<name>A0ABP6MYT8_9ACTN</name>
<dbReference type="RefSeq" id="WP_344526033.1">
    <property type="nucleotide sequence ID" value="NZ_BAAAUG010000123.1"/>
</dbReference>
<protein>
    <submittedName>
        <fullName evidence="1">Uncharacterized protein</fullName>
    </submittedName>
</protein>
<organism evidence="1 2">
    <name type="scientific">Streptomyces rectiviolaceus</name>
    <dbReference type="NCBI Taxonomy" id="332591"/>
    <lineage>
        <taxon>Bacteria</taxon>
        <taxon>Bacillati</taxon>
        <taxon>Actinomycetota</taxon>
        <taxon>Actinomycetes</taxon>
        <taxon>Kitasatosporales</taxon>
        <taxon>Streptomycetaceae</taxon>
        <taxon>Streptomyces</taxon>
    </lineage>
</organism>
<evidence type="ECO:0000313" key="2">
    <source>
        <dbReference type="Proteomes" id="UP001501637"/>
    </source>
</evidence>
<dbReference type="EMBL" id="BAAAUG010000123">
    <property type="protein sequence ID" value="GAA3130828.1"/>
    <property type="molecule type" value="Genomic_DNA"/>
</dbReference>
<proteinExistence type="predicted"/>
<comment type="caution">
    <text evidence="1">The sequence shown here is derived from an EMBL/GenBank/DDBJ whole genome shotgun (WGS) entry which is preliminary data.</text>
</comment>
<sequence>MLLQDYDHHGRSWTLDPRTGLLSPASGRCHGFVHAGGEAPAALYADPSDGEPTLWFQYGRRRWDCDAVTAHQSTGPNGTRRFTVEGARGTALELLYPAPDTGPFDPTYDWMDAEGDDFFLWAAGRLTDVDTPSRTTLLAHFRAGFLPT</sequence>
<gene>
    <name evidence="1" type="ORF">GCM10010449_59920</name>
</gene>
<evidence type="ECO:0000313" key="1">
    <source>
        <dbReference type="EMBL" id="GAA3130828.1"/>
    </source>
</evidence>
<accession>A0ABP6MYT8</accession>
<reference evidence="2" key="1">
    <citation type="journal article" date="2019" name="Int. J. Syst. Evol. Microbiol.">
        <title>The Global Catalogue of Microorganisms (GCM) 10K type strain sequencing project: providing services to taxonomists for standard genome sequencing and annotation.</title>
        <authorList>
            <consortium name="The Broad Institute Genomics Platform"/>
            <consortium name="The Broad Institute Genome Sequencing Center for Infectious Disease"/>
            <person name="Wu L."/>
            <person name="Ma J."/>
        </authorList>
    </citation>
    <scope>NUCLEOTIDE SEQUENCE [LARGE SCALE GENOMIC DNA]</scope>
    <source>
        <strain evidence="2">JCM 9092</strain>
    </source>
</reference>